<proteinExistence type="inferred from homology"/>
<evidence type="ECO:0000256" key="2">
    <source>
        <dbReference type="ARBA" id="ARBA00006759"/>
    </source>
</evidence>
<keyword evidence="5" id="KW-0862">Zinc</keyword>
<comment type="similarity">
    <text evidence="2">Belongs to the metallo-beta-lactamase superfamily. Glyoxalase II family.</text>
</comment>
<dbReference type="SUPFAM" id="SSF56281">
    <property type="entry name" value="Metallo-hydrolase/oxidoreductase"/>
    <property type="match status" value="1"/>
</dbReference>
<dbReference type="GO" id="GO:0004416">
    <property type="term" value="F:hydroxyacylglutathione hydrolase activity"/>
    <property type="evidence" value="ECO:0007669"/>
    <property type="project" value="UniProtKB-EC"/>
</dbReference>
<keyword evidence="4 7" id="KW-0378">Hydrolase</keyword>
<dbReference type="InterPro" id="IPR051682">
    <property type="entry name" value="Mito_Persulfide_Diox"/>
</dbReference>
<dbReference type="EC" id="3.1.2.6" evidence="7"/>
<dbReference type="GO" id="GO:0050313">
    <property type="term" value="F:sulfur dioxygenase activity"/>
    <property type="evidence" value="ECO:0007669"/>
    <property type="project" value="TreeGrafter"/>
</dbReference>
<dbReference type="PANTHER" id="PTHR43084">
    <property type="entry name" value="PERSULFIDE DIOXYGENASE ETHE1"/>
    <property type="match status" value="1"/>
</dbReference>
<dbReference type="GO" id="GO:0006749">
    <property type="term" value="P:glutathione metabolic process"/>
    <property type="evidence" value="ECO:0007669"/>
    <property type="project" value="TreeGrafter"/>
</dbReference>
<keyword evidence="3" id="KW-0479">Metal-binding</keyword>
<dbReference type="SMART" id="SM00849">
    <property type="entry name" value="Lactamase_B"/>
    <property type="match status" value="1"/>
</dbReference>
<accession>A0A075G0A6</accession>
<dbReference type="InterPro" id="IPR001279">
    <property type="entry name" value="Metallo-B-lactamas"/>
</dbReference>
<dbReference type="Pfam" id="PF00753">
    <property type="entry name" value="Lactamase_B"/>
    <property type="match status" value="2"/>
</dbReference>
<dbReference type="Gene3D" id="3.60.15.10">
    <property type="entry name" value="Ribonuclease Z/Hydroxyacylglutathione hydrolase-like"/>
    <property type="match status" value="1"/>
</dbReference>
<evidence type="ECO:0000313" key="7">
    <source>
        <dbReference type="EMBL" id="AIE95221.1"/>
    </source>
</evidence>
<evidence type="ECO:0000256" key="3">
    <source>
        <dbReference type="ARBA" id="ARBA00022723"/>
    </source>
</evidence>
<dbReference type="InterPro" id="IPR036866">
    <property type="entry name" value="RibonucZ/Hydroxyglut_hydro"/>
</dbReference>
<reference evidence="7" key="1">
    <citation type="journal article" date="2014" name="Genome Biol. Evol.">
        <title>Pangenome evidence for extensive interdomain horizontal transfer affecting lineage core and shell genes in uncultured planktonic thaumarchaeota and euryarchaeota.</title>
        <authorList>
            <person name="Deschamps P."/>
            <person name="Zivanovic Y."/>
            <person name="Moreira D."/>
            <person name="Rodriguez-Valera F."/>
            <person name="Lopez-Garcia P."/>
        </authorList>
    </citation>
    <scope>NUCLEOTIDE SEQUENCE</scope>
</reference>
<dbReference type="EMBL" id="KF900444">
    <property type="protein sequence ID" value="AIE95221.1"/>
    <property type="molecule type" value="Genomic_DNA"/>
</dbReference>
<comment type="cofactor">
    <cofactor evidence="1">
        <name>Zn(2+)</name>
        <dbReference type="ChEBI" id="CHEBI:29105"/>
    </cofactor>
</comment>
<dbReference type="GO" id="GO:0046872">
    <property type="term" value="F:metal ion binding"/>
    <property type="evidence" value="ECO:0007669"/>
    <property type="project" value="UniProtKB-KW"/>
</dbReference>
<gene>
    <name evidence="7" type="primary">gloB</name>
</gene>
<evidence type="ECO:0000259" key="6">
    <source>
        <dbReference type="SMART" id="SM00849"/>
    </source>
</evidence>
<dbReference type="GO" id="GO:0070813">
    <property type="term" value="P:hydrogen sulfide metabolic process"/>
    <property type="evidence" value="ECO:0007669"/>
    <property type="project" value="TreeGrafter"/>
</dbReference>
<name>A0A075G0A6_9ARCH</name>
<protein>
    <submittedName>
        <fullName evidence="7">Beta-lactamase domain-containing protein (GloB)</fullName>
        <ecNumber evidence="7">3.1.2.6</ecNumber>
    </submittedName>
</protein>
<dbReference type="PANTHER" id="PTHR43084:SF1">
    <property type="entry name" value="PERSULFIDE DIOXYGENASE ETHE1, MITOCHONDRIAL"/>
    <property type="match status" value="1"/>
</dbReference>
<sequence>MKVYQIPVGPMQNFSYIVEDESTHEAIVIDPSWDLEKLTEIINEQNLNPKYIINTHWHDDHTRGNEDLAKELSVKIVQHNASQLKNDLTVSDGDSIKFGCSELAVYHTPGHSKDSICLVGDGKIFSGDTLFVGNCGRIDLPGGSAKELYHGLFDVIANLSDDLVLYPGHDYGSSSTSTIGKEKQTNPVMQKMSENEFVERMGG</sequence>
<dbReference type="InterPro" id="IPR035680">
    <property type="entry name" value="Clx_II_MBL"/>
</dbReference>
<evidence type="ECO:0000256" key="5">
    <source>
        <dbReference type="ARBA" id="ARBA00022833"/>
    </source>
</evidence>
<evidence type="ECO:0000256" key="1">
    <source>
        <dbReference type="ARBA" id="ARBA00001947"/>
    </source>
</evidence>
<evidence type="ECO:0000256" key="4">
    <source>
        <dbReference type="ARBA" id="ARBA00022801"/>
    </source>
</evidence>
<dbReference type="CDD" id="cd07723">
    <property type="entry name" value="hydroxyacylglutathione_hydrolase_MBL-fold"/>
    <property type="match status" value="1"/>
</dbReference>
<dbReference type="AlphaFoldDB" id="A0A075G0A6"/>
<feature type="domain" description="Metallo-beta-lactamase" evidence="6">
    <location>
        <begin position="12"/>
        <end position="169"/>
    </location>
</feature>
<organism evidence="7">
    <name type="scientific">uncultured marine thaumarchaeote AD1000_60_A11</name>
    <dbReference type="NCBI Taxonomy" id="1455927"/>
    <lineage>
        <taxon>Archaea</taxon>
        <taxon>Nitrososphaerota</taxon>
        <taxon>environmental samples</taxon>
    </lineage>
</organism>